<dbReference type="GO" id="GO:0016020">
    <property type="term" value="C:membrane"/>
    <property type="evidence" value="ECO:0007669"/>
    <property type="project" value="UniProtKB-SubCell"/>
</dbReference>
<feature type="transmembrane region" description="Helical" evidence="5">
    <location>
        <begin position="208"/>
        <end position="231"/>
    </location>
</feature>
<dbReference type="OrthoDB" id="2162283at2"/>
<evidence type="ECO:0000313" key="7">
    <source>
        <dbReference type="EMBL" id="AHC14067.1"/>
    </source>
</evidence>
<evidence type="ECO:0000259" key="6">
    <source>
        <dbReference type="Pfam" id="PF12698"/>
    </source>
</evidence>
<dbReference type="Pfam" id="PF12698">
    <property type="entry name" value="ABC2_membrane_3"/>
    <property type="match status" value="1"/>
</dbReference>
<feature type="transmembrane region" description="Helical" evidence="5">
    <location>
        <begin position="275"/>
        <end position="305"/>
    </location>
</feature>
<dbReference type="GO" id="GO:0140359">
    <property type="term" value="F:ABC-type transporter activity"/>
    <property type="evidence" value="ECO:0007669"/>
    <property type="project" value="InterPro"/>
</dbReference>
<gene>
    <name evidence="7" type="ORF">L21SP2_0638</name>
</gene>
<feature type="transmembrane region" description="Helical" evidence="5">
    <location>
        <begin position="20"/>
        <end position="39"/>
    </location>
</feature>
<evidence type="ECO:0000256" key="5">
    <source>
        <dbReference type="SAM" id="Phobius"/>
    </source>
</evidence>
<dbReference type="AlphaFoldDB" id="V5WE57"/>
<evidence type="ECO:0000313" key="8">
    <source>
        <dbReference type="Proteomes" id="UP000018680"/>
    </source>
</evidence>
<evidence type="ECO:0000256" key="1">
    <source>
        <dbReference type="ARBA" id="ARBA00004141"/>
    </source>
</evidence>
<keyword evidence="8" id="KW-1185">Reference proteome</keyword>
<feature type="transmembrane region" description="Helical" evidence="5">
    <location>
        <begin position="165"/>
        <end position="187"/>
    </location>
</feature>
<keyword evidence="3 5" id="KW-1133">Transmembrane helix</keyword>
<dbReference type="STRING" id="1307761.L21SP2_0638"/>
<feature type="domain" description="ABC-2 type transporter transmembrane" evidence="6">
    <location>
        <begin position="25"/>
        <end position="340"/>
    </location>
</feature>
<feature type="transmembrane region" description="Helical" evidence="5">
    <location>
        <begin position="325"/>
        <end position="345"/>
    </location>
</feature>
<evidence type="ECO:0000256" key="4">
    <source>
        <dbReference type="ARBA" id="ARBA00023136"/>
    </source>
</evidence>
<evidence type="ECO:0000256" key="2">
    <source>
        <dbReference type="ARBA" id="ARBA00022692"/>
    </source>
</evidence>
<organism evidence="7 8">
    <name type="scientific">Salinispira pacifica</name>
    <dbReference type="NCBI Taxonomy" id="1307761"/>
    <lineage>
        <taxon>Bacteria</taxon>
        <taxon>Pseudomonadati</taxon>
        <taxon>Spirochaetota</taxon>
        <taxon>Spirochaetia</taxon>
        <taxon>Spirochaetales</taxon>
        <taxon>Spirochaetaceae</taxon>
        <taxon>Salinispira</taxon>
    </lineage>
</organism>
<keyword evidence="4 5" id="KW-0472">Membrane</keyword>
<proteinExistence type="predicted"/>
<sequence length="355" mass="37873">MKRILTLMKIDITNALRDSLVVYVIAAPILLAIGLRLFLPGVQGSVLTYAVQVPADAAQLSAEISDSQGPEIIEKAGNFADALENYGMVERYETADAVRDRVARNDSVGGFFLDSSGSLEILLEGNEEGDSEAIMQAVYAAAIRGSLSGEYEVEQTGSGSPIREYASVGMVMLASLIGGLAVAFAMVDEKEQNVTKAFTVSPLRSLDYFASRGLLAGIIGLAAGTAGHYILMGGTVPASHLMAALLASAPLPLLVALLVGGIAKNQIQAVAALKVVMMIYFTLPFVSIAVPRSWHWLFFAFPNYWMFRSFEDLYVTGARMGDLPLAASLTFASGLIALLALGFALRRQLKPRQGQ</sequence>
<dbReference type="KEGG" id="slr:L21SP2_0638"/>
<name>V5WE57_9SPIO</name>
<keyword evidence="2 5" id="KW-0812">Transmembrane</keyword>
<comment type="subcellular location">
    <subcellularLocation>
        <location evidence="1">Membrane</location>
        <topology evidence="1">Multi-pass membrane protein</topology>
    </subcellularLocation>
</comment>
<dbReference type="Proteomes" id="UP000018680">
    <property type="component" value="Chromosome"/>
</dbReference>
<dbReference type="eggNOG" id="COG0842">
    <property type="taxonomic scope" value="Bacteria"/>
</dbReference>
<accession>V5WE57</accession>
<dbReference type="HOGENOM" id="CLU_066869_0_0_12"/>
<dbReference type="InterPro" id="IPR013525">
    <property type="entry name" value="ABC2_TM"/>
</dbReference>
<feature type="transmembrane region" description="Helical" evidence="5">
    <location>
        <begin position="243"/>
        <end position="263"/>
    </location>
</feature>
<dbReference type="RefSeq" id="WP_024266998.1">
    <property type="nucleotide sequence ID" value="NC_023035.1"/>
</dbReference>
<dbReference type="EMBL" id="CP006939">
    <property type="protein sequence ID" value="AHC14067.1"/>
    <property type="molecule type" value="Genomic_DNA"/>
</dbReference>
<evidence type="ECO:0000256" key="3">
    <source>
        <dbReference type="ARBA" id="ARBA00022989"/>
    </source>
</evidence>
<protein>
    <submittedName>
        <fullName evidence="7">ABC transporter permease protein</fullName>
    </submittedName>
</protein>
<reference evidence="7 8" key="1">
    <citation type="journal article" date="2015" name="Stand. Genomic Sci.">
        <title>Complete genome sequence and description of Salinispira pacifica gen. nov., sp. nov., a novel spirochaete isolated form a hypersaline microbial mat.</title>
        <authorList>
            <person name="Ben Hania W."/>
            <person name="Joseph M."/>
            <person name="Schumann P."/>
            <person name="Bunk B."/>
            <person name="Fiebig A."/>
            <person name="Sproer C."/>
            <person name="Klenk H.P."/>
            <person name="Fardeau M.L."/>
            <person name="Spring S."/>
        </authorList>
    </citation>
    <scope>NUCLEOTIDE SEQUENCE [LARGE SCALE GENOMIC DNA]</scope>
    <source>
        <strain evidence="7 8">L21-RPul-D2</strain>
    </source>
</reference>